<proteinExistence type="predicted"/>
<dbReference type="EMBL" id="BNAR01000002">
    <property type="protein sequence ID" value="GHH32419.1"/>
    <property type="molecule type" value="Genomic_DNA"/>
</dbReference>
<gene>
    <name evidence="2" type="ORF">GCM10017774_13300</name>
</gene>
<dbReference type="Proteomes" id="UP000605568">
    <property type="component" value="Unassembled WGS sequence"/>
</dbReference>
<organism evidence="2 3">
    <name type="scientific">Lentzea cavernae</name>
    <dbReference type="NCBI Taxonomy" id="2020703"/>
    <lineage>
        <taxon>Bacteria</taxon>
        <taxon>Bacillati</taxon>
        <taxon>Actinomycetota</taxon>
        <taxon>Actinomycetes</taxon>
        <taxon>Pseudonocardiales</taxon>
        <taxon>Pseudonocardiaceae</taxon>
        <taxon>Lentzea</taxon>
    </lineage>
</organism>
<dbReference type="SUPFAM" id="SSF51197">
    <property type="entry name" value="Clavaminate synthase-like"/>
    <property type="match status" value="1"/>
</dbReference>
<dbReference type="Pfam" id="PF08007">
    <property type="entry name" value="JmjC_2"/>
    <property type="match status" value="1"/>
</dbReference>
<name>A0ABQ3M364_9PSEU</name>
<accession>A0ABQ3M364</accession>
<reference evidence="3" key="1">
    <citation type="journal article" date="2019" name="Int. J. Syst. Evol. Microbiol.">
        <title>The Global Catalogue of Microorganisms (GCM) 10K type strain sequencing project: providing services to taxonomists for standard genome sequencing and annotation.</title>
        <authorList>
            <consortium name="The Broad Institute Genomics Platform"/>
            <consortium name="The Broad Institute Genome Sequencing Center for Infectious Disease"/>
            <person name="Wu L."/>
            <person name="Ma J."/>
        </authorList>
    </citation>
    <scope>NUCLEOTIDE SEQUENCE [LARGE SCALE GENOMIC DNA]</scope>
    <source>
        <strain evidence="3">CGMCC 4.7367</strain>
    </source>
</reference>
<feature type="domain" description="JmjC" evidence="1">
    <location>
        <begin position="107"/>
        <end position="257"/>
    </location>
</feature>
<protein>
    <recommendedName>
        <fullName evidence="1">JmjC domain-containing protein</fullName>
    </recommendedName>
</protein>
<dbReference type="PROSITE" id="PS51184">
    <property type="entry name" value="JMJC"/>
    <property type="match status" value="1"/>
</dbReference>
<dbReference type="RefSeq" id="WP_191296672.1">
    <property type="nucleotide sequence ID" value="NZ_BNAR01000002.1"/>
</dbReference>
<evidence type="ECO:0000313" key="2">
    <source>
        <dbReference type="EMBL" id="GHH32419.1"/>
    </source>
</evidence>
<dbReference type="Gene3D" id="2.60.120.650">
    <property type="entry name" value="Cupin"/>
    <property type="match status" value="1"/>
</dbReference>
<evidence type="ECO:0000313" key="3">
    <source>
        <dbReference type="Proteomes" id="UP000605568"/>
    </source>
</evidence>
<dbReference type="InterPro" id="IPR003347">
    <property type="entry name" value="JmjC_dom"/>
</dbReference>
<comment type="caution">
    <text evidence="2">The sequence shown here is derived from an EMBL/GenBank/DDBJ whole genome shotgun (WGS) entry which is preliminary data.</text>
</comment>
<evidence type="ECO:0000259" key="1">
    <source>
        <dbReference type="PROSITE" id="PS51184"/>
    </source>
</evidence>
<keyword evidence="3" id="KW-1185">Reference proteome</keyword>
<sequence>MTEVFEFDNWSQFTETHWQRRPGVLRTPLTAPMLEPDYFSALVTAADDWLGGKLVRPRDVRMLMGDGEVKSNSMAPLLPRAEDGDMSQYIRRVGQYAHGDWHIVVNSLQQFSWPLFRAAKEILDGIYRAAGSVPAGLTDCHLIAGAYGEAPTRIHKDTATVMTFVLSGKKRFYTWPFEALVQYSRTPDPLHHQVNLDIDFREVADQATVVEGQAGDVLYWPSDYWHCGESDGSPHVSVHLATYTDNNVARTLDSLVSTALSELKSDHWLDGFAYPPQVGGGPDVAADKAMASILMDVAEGLPTRSQAKRLRRASAVNFEFVPGQRGSAFSGERAVVDERFPVMFERGVDDDKTLLLAVNGHVSRVPCLPWLEDFLTALNTAGPSGVDYRAHFGRTLRQSEVAQAVAAVAQLLRFIDSAGGLVHP</sequence>